<dbReference type="AlphaFoldDB" id="A0A814QDI5"/>
<comment type="caution">
    <text evidence="2">The sequence shown here is derived from an EMBL/GenBank/DDBJ whole genome shotgun (WGS) entry which is preliminary data.</text>
</comment>
<organism evidence="2 4">
    <name type="scientific">Rotaria sordida</name>
    <dbReference type="NCBI Taxonomy" id="392033"/>
    <lineage>
        <taxon>Eukaryota</taxon>
        <taxon>Metazoa</taxon>
        <taxon>Spiralia</taxon>
        <taxon>Gnathifera</taxon>
        <taxon>Rotifera</taxon>
        <taxon>Eurotatoria</taxon>
        <taxon>Bdelloidea</taxon>
        <taxon>Philodinida</taxon>
        <taxon>Philodinidae</taxon>
        <taxon>Rotaria</taxon>
    </lineage>
</organism>
<dbReference type="Proteomes" id="UP000663854">
    <property type="component" value="Unassembled WGS sequence"/>
</dbReference>
<dbReference type="Proteomes" id="UP000663870">
    <property type="component" value="Unassembled WGS sequence"/>
</dbReference>
<feature type="region of interest" description="Disordered" evidence="1">
    <location>
        <begin position="182"/>
        <end position="202"/>
    </location>
</feature>
<evidence type="ECO:0000256" key="1">
    <source>
        <dbReference type="SAM" id="MobiDB-lite"/>
    </source>
</evidence>
<name>A0A814QDI5_9BILA</name>
<feature type="region of interest" description="Disordered" evidence="1">
    <location>
        <begin position="211"/>
        <end position="230"/>
    </location>
</feature>
<feature type="region of interest" description="Disordered" evidence="1">
    <location>
        <begin position="281"/>
        <end position="314"/>
    </location>
</feature>
<feature type="compositionally biased region" description="Low complexity" evidence="1">
    <location>
        <begin position="300"/>
        <end position="314"/>
    </location>
</feature>
<gene>
    <name evidence="3" type="ORF">JXQ802_LOCUS31525</name>
    <name evidence="2" type="ORF">PYM288_LOCUS20549</name>
</gene>
<dbReference type="EMBL" id="CAJNOL010001341">
    <property type="protein sequence ID" value="CAF1340149.1"/>
    <property type="molecule type" value="Genomic_DNA"/>
</dbReference>
<dbReference type="EMBL" id="CAJNOH010000755">
    <property type="protein sequence ID" value="CAF1118035.1"/>
    <property type="molecule type" value="Genomic_DNA"/>
</dbReference>
<evidence type="ECO:0000313" key="3">
    <source>
        <dbReference type="EMBL" id="CAF1340149.1"/>
    </source>
</evidence>
<sequence>MPKYNSIISRAVNIVAQKLAGMNPDIITRFTKILSEEARIIYEELLYSGQNVDVDILAARLDGILKRMKYELRNKDPDPSPYEFPIFNVSYNPYEPNPKPINHLYNKHYKKVSSNFIKPNQRTYPTSQQNFESIQTTHPNSSLYQVYQQQQQQPIIDWHSLEPPITYYQKPITSIDKSSTIYRSSTGDNIRSRSLSRSTSDSELNYSVHSNFQTHQTSTKSNHKSNTNEKKLITTKRIYTSPNTVIGSQTIKDLFQVINNEKSTLSPSTSTTTRVIIIDRYDPNSSNNNQSKNKKELLNTSTSKTSTTVSTRPSTDYVMQQSTYYNPRQPVMYTSMPNNIYSTRASYVTNTSGYYPLVYYR</sequence>
<evidence type="ECO:0000313" key="5">
    <source>
        <dbReference type="Proteomes" id="UP000663870"/>
    </source>
</evidence>
<proteinExistence type="predicted"/>
<evidence type="ECO:0000313" key="4">
    <source>
        <dbReference type="Proteomes" id="UP000663854"/>
    </source>
</evidence>
<protein>
    <submittedName>
        <fullName evidence="2">Uncharacterized protein</fullName>
    </submittedName>
</protein>
<keyword evidence="5" id="KW-1185">Reference proteome</keyword>
<feature type="compositionally biased region" description="Polar residues" evidence="1">
    <location>
        <begin position="211"/>
        <end position="220"/>
    </location>
</feature>
<accession>A0A814QDI5</accession>
<evidence type="ECO:0000313" key="2">
    <source>
        <dbReference type="EMBL" id="CAF1118035.1"/>
    </source>
</evidence>
<reference evidence="2" key="1">
    <citation type="submission" date="2021-02" db="EMBL/GenBank/DDBJ databases">
        <authorList>
            <person name="Nowell W R."/>
        </authorList>
    </citation>
    <scope>NUCLEOTIDE SEQUENCE</scope>
</reference>
<feature type="compositionally biased region" description="Low complexity" evidence="1">
    <location>
        <begin position="192"/>
        <end position="202"/>
    </location>
</feature>